<organism evidence="2 3">
    <name type="scientific">Amniculicola lignicola CBS 123094</name>
    <dbReference type="NCBI Taxonomy" id="1392246"/>
    <lineage>
        <taxon>Eukaryota</taxon>
        <taxon>Fungi</taxon>
        <taxon>Dikarya</taxon>
        <taxon>Ascomycota</taxon>
        <taxon>Pezizomycotina</taxon>
        <taxon>Dothideomycetes</taxon>
        <taxon>Pleosporomycetidae</taxon>
        <taxon>Pleosporales</taxon>
        <taxon>Amniculicolaceae</taxon>
        <taxon>Amniculicola</taxon>
    </lineage>
</organism>
<dbReference type="AlphaFoldDB" id="A0A6A5WJ88"/>
<keyword evidence="1" id="KW-0472">Membrane</keyword>
<name>A0A6A5WJ88_9PLEO</name>
<keyword evidence="3" id="KW-1185">Reference proteome</keyword>
<keyword evidence="1" id="KW-0812">Transmembrane</keyword>
<gene>
    <name evidence="2" type="ORF">P154DRAFT_204456</name>
</gene>
<evidence type="ECO:0000313" key="3">
    <source>
        <dbReference type="Proteomes" id="UP000799779"/>
    </source>
</evidence>
<keyword evidence="1" id="KW-1133">Transmembrane helix</keyword>
<feature type="transmembrane region" description="Helical" evidence="1">
    <location>
        <begin position="20"/>
        <end position="50"/>
    </location>
</feature>
<sequence length="114" mass="13164">MYHGMGWDGMGSVSTVLDPGLFFVFFSFLFFHFLYFSFSCKLWVIVWCFARTEGRKRPPGCFLFPQILLFPCLQYKQMKSASDTNAQLIQKTCVPGAYIKISRLYSTADQRVGE</sequence>
<accession>A0A6A5WJ88</accession>
<protein>
    <submittedName>
        <fullName evidence="2">Uncharacterized protein</fullName>
    </submittedName>
</protein>
<reference evidence="2" key="1">
    <citation type="journal article" date="2020" name="Stud. Mycol.">
        <title>101 Dothideomycetes genomes: a test case for predicting lifestyles and emergence of pathogens.</title>
        <authorList>
            <person name="Haridas S."/>
            <person name="Albert R."/>
            <person name="Binder M."/>
            <person name="Bloem J."/>
            <person name="Labutti K."/>
            <person name="Salamov A."/>
            <person name="Andreopoulos B."/>
            <person name="Baker S."/>
            <person name="Barry K."/>
            <person name="Bills G."/>
            <person name="Bluhm B."/>
            <person name="Cannon C."/>
            <person name="Castanera R."/>
            <person name="Culley D."/>
            <person name="Daum C."/>
            <person name="Ezra D."/>
            <person name="Gonzalez J."/>
            <person name="Henrissat B."/>
            <person name="Kuo A."/>
            <person name="Liang C."/>
            <person name="Lipzen A."/>
            <person name="Lutzoni F."/>
            <person name="Magnuson J."/>
            <person name="Mondo S."/>
            <person name="Nolan M."/>
            <person name="Ohm R."/>
            <person name="Pangilinan J."/>
            <person name="Park H.-J."/>
            <person name="Ramirez L."/>
            <person name="Alfaro M."/>
            <person name="Sun H."/>
            <person name="Tritt A."/>
            <person name="Yoshinaga Y."/>
            <person name="Zwiers L.-H."/>
            <person name="Turgeon B."/>
            <person name="Goodwin S."/>
            <person name="Spatafora J."/>
            <person name="Crous P."/>
            <person name="Grigoriev I."/>
        </authorList>
    </citation>
    <scope>NUCLEOTIDE SEQUENCE</scope>
    <source>
        <strain evidence="2">CBS 123094</strain>
    </source>
</reference>
<proteinExistence type="predicted"/>
<evidence type="ECO:0000313" key="2">
    <source>
        <dbReference type="EMBL" id="KAF2000231.1"/>
    </source>
</evidence>
<dbReference type="EMBL" id="ML977590">
    <property type="protein sequence ID" value="KAF2000231.1"/>
    <property type="molecule type" value="Genomic_DNA"/>
</dbReference>
<dbReference type="Proteomes" id="UP000799779">
    <property type="component" value="Unassembled WGS sequence"/>
</dbReference>
<evidence type="ECO:0000256" key="1">
    <source>
        <dbReference type="SAM" id="Phobius"/>
    </source>
</evidence>